<reference evidence="2" key="1">
    <citation type="submission" date="2019-04" db="EMBL/GenBank/DDBJ databases">
        <authorList>
            <person name="Yu Z."/>
            <person name="Deng C."/>
        </authorList>
    </citation>
    <scope>NUCLEOTIDE SEQUENCE</scope>
</reference>
<evidence type="ECO:0000256" key="1">
    <source>
        <dbReference type="SAM" id="Phobius"/>
    </source>
</evidence>
<keyword evidence="1" id="KW-1133">Transmembrane helix</keyword>
<keyword evidence="1" id="KW-0472">Membrane</keyword>
<sequence>MLGVSLLYYFYNIMIKEWQISNNIKEIESTIIEYSPEDSIEYNHKLTNNLPPNSTLKNIIIACVFSLLIGIIIGLSIKSGSTKSAESIIRCESWAITLGSLNERQELLIKFAHAQSENANIDNID</sequence>
<dbReference type="EMBL" id="MK820635">
    <property type="protein sequence ID" value="QCW06973.1"/>
    <property type="molecule type" value="Genomic_DNA"/>
</dbReference>
<evidence type="ECO:0000313" key="2">
    <source>
        <dbReference type="EMBL" id="QCW06973.1"/>
    </source>
</evidence>
<keyword evidence="2" id="KW-0496">Mitochondrion</keyword>
<protein>
    <submittedName>
        <fullName evidence="2">Uncharacterized protein</fullName>
    </submittedName>
</protein>
<feature type="transmembrane region" description="Helical" evidence="1">
    <location>
        <begin position="59"/>
        <end position="77"/>
    </location>
</feature>
<name>A0A4Y5MV67_9PEZI</name>
<dbReference type="AlphaFoldDB" id="A0A4Y5MV67"/>
<gene>
    <name evidence="2" type="primary">orf125</name>
</gene>
<accession>A0A4Y5MV67</accession>
<geneLocation type="mitochondrion" evidence="2"/>
<proteinExistence type="predicted"/>
<keyword evidence="1" id="KW-0812">Transmembrane</keyword>
<organism evidence="2">
    <name type="scientific">Orbilia brochopaga</name>
    <dbReference type="NCBI Taxonomy" id="3140254"/>
    <lineage>
        <taxon>Eukaryota</taxon>
        <taxon>Fungi</taxon>
        <taxon>Dikarya</taxon>
        <taxon>Ascomycota</taxon>
        <taxon>Pezizomycotina</taxon>
        <taxon>Orbiliomycetes</taxon>
        <taxon>Orbiliales</taxon>
        <taxon>Orbiliaceae</taxon>
        <taxon>Orbilia</taxon>
    </lineage>
</organism>